<comment type="caution">
    <text evidence="8">The sequence shown here is derived from an EMBL/GenBank/DDBJ whole genome shotgun (WGS) entry which is preliminary data.</text>
</comment>
<dbReference type="GO" id="GO:0042128">
    <property type="term" value="P:nitrate assimilation"/>
    <property type="evidence" value="ECO:0007669"/>
    <property type="project" value="UniProtKB-KW"/>
</dbReference>
<evidence type="ECO:0000256" key="5">
    <source>
        <dbReference type="ARBA" id="ARBA00023014"/>
    </source>
</evidence>
<dbReference type="PROSITE" id="PS51296">
    <property type="entry name" value="RIESKE"/>
    <property type="match status" value="1"/>
</dbReference>
<dbReference type="SUPFAM" id="SSF50022">
    <property type="entry name" value="ISP domain"/>
    <property type="match status" value="1"/>
</dbReference>
<evidence type="ECO:0000313" key="8">
    <source>
        <dbReference type="EMBL" id="EQD37296.1"/>
    </source>
</evidence>
<protein>
    <submittedName>
        <fullName evidence="8">Rieske (2Fe-2S) domain-containing protein</fullName>
    </submittedName>
</protein>
<reference evidence="8" key="1">
    <citation type="submission" date="2013-08" db="EMBL/GenBank/DDBJ databases">
        <authorList>
            <person name="Mendez C."/>
            <person name="Richter M."/>
            <person name="Ferrer M."/>
            <person name="Sanchez J."/>
        </authorList>
    </citation>
    <scope>NUCLEOTIDE SEQUENCE</scope>
</reference>
<evidence type="ECO:0000256" key="4">
    <source>
        <dbReference type="ARBA" id="ARBA00023004"/>
    </source>
</evidence>
<keyword evidence="1" id="KW-0001">2Fe-2S</keyword>
<keyword evidence="6" id="KW-0534">Nitrate assimilation</keyword>
<evidence type="ECO:0000256" key="6">
    <source>
        <dbReference type="ARBA" id="ARBA00023063"/>
    </source>
</evidence>
<gene>
    <name evidence="8" type="ORF">B1A_17660</name>
</gene>
<keyword evidence="3" id="KW-0560">Oxidoreductase</keyword>
<dbReference type="InterPro" id="IPR017941">
    <property type="entry name" value="Rieske_2Fe-2S"/>
</dbReference>
<dbReference type="Pfam" id="PF13806">
    <property type="entry name" value="Rieske_2"/>
    <property type="match status" value="1"/>
</dbReference>
<keyword evidence="5" id="KW-0411">Iron-sulfur</keyword>
<accession>T0YP42</accession>
<evidence type="ECO:0000256" key="1">
    <source>
        <dbReference type="ARBA" id="ARBA00022714"/>
    </source>
</evidence>
<dbReference type="InterPro" id="IPR012748">
    <property type="entry name" value="Rieske-like_NirD"/>
</dbReference>
<sequence length="111" mass="11706">MADFVPVCKVDEILPGTGKVVDADGVEIALFNSGGVFHALENACPSGGSIGEGRLRGQVVTCPLDGETYDVRTGISPISDAIFVRHFDVKVNSSGTVLVRLEPTEDEDDTL</sequence>
<keyword evidence="2" id="KW-0479">Metal-binding</keyword>
<evidence type="ECO:0000256" key="2">
    <source>
        <dbReference type="ARBA" id="ARBA00022723"/>
    </source>
</evidence>
<proteinExistence type="predicted"/>
<dbReference type="Gene3D" id="2.102.10.10">
    <property type="entry name" value="Rieske [2Fe-2S] iron-sulphur domain"/>
    <property type="match status" value="1"/>
</dbReference>
<name>T0YP42_9ZZZZ</name>
<dbReference type="AlphaFoldDB" id="T0YP42"/>
<dbReference type="GO" id="GO:0051537">
    <property type="term" value="F:2 iron, 2 sulfur cluster binding"/>
    <property type="evidence" value="ECO:0007669"/>
    <property type="project" value="UniProtKB-KW"/>
</dbReference>
<dbReference type="GO" id="GO:0008942">
    <property type="term" value="F:nitrite reductase [NAD(P)H] activity"/>
    <property type="evidence" value="ECO:0007669"/>
    <property type="project" value="InterPro"/>
</dbReference>
<evidence type="ECO:0000259" key="7">
    <source>
        <dbReference type="PROSITE" id="PS51296"/>
    </source>
</evidence>
<evidence type="ECO:0000256" key="3">
    <source>
        <dbReference type="ARBA" id="ARBA00023002"/>
    </source>
</evidence>
<dbReference type="InterPro" id="IPR036922">
    <property type="entry name" value="Rieske_2Fe-2S_sf"/>
</dbReference>
<feature type="domain" description="Rieske" evidence="7">
    <location>
        <begin position="5"/>
        <end position="98"/>
    </location>
</feature>
<keyword evidence="4" id="KW-0408">Iron</keyword>
<dbReference type="EMBL" id="AUZX01012993">
    <property type="protein sequence ID" value="EQD37296.1"/>
    <property type="molecule type" value="Genomic_DNA"/>
</dbReference>
<dbReference type="GO" id="GO:0046872">
    <property type="term" value="F:metal ion binding"/>
    <property type="evidence" value="ECO:0007669"/>
    <property type="project" value="UniProtKB-KW"/>
</dbReference>
<reference evidence="8" key="2">
    <citation type="journal article" date="2014" name="ISME J.">
        <title>Microbial stratification in low pH oxic and suboxic macroscopic growths along an acid mine drainage.</title>
        <authorList>
            <person name="Mendez-Garcia C."/>
            <person name="Mesa V."/>
            <person name="Sprenger R.R."/>
            <person name="Richter M."/>
            <person name="Diez M.S."/>
            <person name="Solano J."/>
            <person name="Bargiela R."/>
            <person name="Golyshina O.V."/>
            <person name="Manteca A."/>
            <person name="Ramos J.L."/>
            <person name="Gallego J.R."/>
            <person name="Llorente I."/>
            <person name="Martins Dos Santos V.A."/>
            <person name="Jensen O.N."/>
            <person name="Pelaez A.I."/>
            <person name="Sanchez J."/>
            <person name="Ferrer M."/>
        </authorList>
    </citation>
    <scope>NUCLEOTIDE SEQUENCE</scope>
</reference>
<organism evidence="8">
    <name type="scientific">mine drainage metagenome</name>
    <dbReference type="NCBI Taxonomy" id="410659"/>
    <lineage>
        <taxon>unclassified sequences</taxon>
        <taxon>metagenomes</taxon>
        <taxon>ecological metagenomes</taxon>
    </lineage>
</organism>